<evidence type="ECO:0000259" key="5">
    <source>
        <dbReference type="PROSITE" id="PS50975"/>
    </source>
</evidence>
<dbReference type="SUPFAM" id="SSF52210">
    <property type="entry name" value="Succinyl-CoA synthetase domains"/>
    <property type="match status" value="2"/>
</dbReference>
<dbReference type="Gene3D" id="3.40.50.720">
    <property type="entry name" value="NAD(P)-binding Rossmann-like Domain"/>
    <property type="match status" value="1"/>
</dbReference>
<accession>A0ABQ3H0N5</accession>
<dbReference type="InterPro" id="IPR011761">
    <property type="entry name" value="ATP-grasp"/>
</dbReference>
<dbReference type="SUPFAM" id="SSF56059">
    <property type="entry name" value="Glutathione synthetase ATP-binding domain-like"/>
    <property type="match status" value="1"/>
</dbReference>
<evidence type="ECO:0000256" key="2">
    <source>
        <dbReference type="ARBA" id="ARBA00022741"/>
    </source>
</evidence>
<keyword evidence="3 4" id="KW-0067">ATP-binding</keyword>
<dbReference type="Gene3D" id="3.30.470.20">
    <property type="entry name" value="ATP-grasp fold, B domain"/>
    <property type="match status" value="1"/>
</dbReference>
<organism evidence="7 8">
    <name type="scientific">Jeongeupia chitinilytica</name>
    <dbReference type="NCBI Taxonomy" id="1041641"/>
    <lineage>
        <taxon>Bacteria</taxon>
        <taxon>Pseudomonadati</taxon>
        <taxon>Pseudomonadota</taxon>
        <taxon>Betaproteobacteria</taxon>
        <taxon>Neisseriales</taxon>
        <taxon>Chitinibacteraceae</taxon>
        <taxon>Jeongeupia</taxon>
    </lineage>
</organism>
<name>A0ABQ3H0N5_9NEIS</name>
<sequence length="894" mass="95186">MTIRNLEYLLRPQSVALIGASEKAHSVGATVLANLLGGGFGGPIMAVNPKYESLAGVPVYPHVDRLPAPPDLAVICTPPSTIPELIEQLGDRGTTAAIVLTAGLARTAYRHGQCVETAMLAAARPRLLRILGPNCVGVLSPGIGLNASFAHANALSGKLAFVSQSGALTTAVLDWANAKGIGFSHFISVGDCADVDIGDLLDYLASDAETSAILLYIESIRGARKFMSAARAAARNKPVVMIKAGRVPDGARAATSHTGALAGADDVYDAAIRRAGMLRVATTEDLFDAVETLARVTGQSRDDAVIVTNGGGAGVMTTDALIIGGGRLASLSTETMRRLGEILPASASAANPVDIGGDAPIERYVRVLKALLDAPETGTLLFVHAPTAIVPSAEIAAAILPLLSEARCSVFACWLGSEAVSVARRLSREAGVPVYDTPERAVQAFQHVLAYRRNQDALMETPPSLPQAFVPDQESTRSIVSEALAERRSVLTEPEAKAVLAAYGIATVRTRIARDDEDVERLAAQFDGPVAIKILSSDITHKSDVGGVALDLATPEQARLAAQAMSRRIREQYPQAQLNGFTVQPMAKRAGALELIVGVATDRVFGPVLLFGHGGTAAEVIADRAVALPPLNLKLAAELVSRTRVAKLLAGFRNQPPADLDAIHLTLVKLSQLVCDLPELVELDINPLLADAQGVLALDARIVVAPADAARMAIRPYPQELEETLDWDGWRLRVRPVRPDDEAHYLDFFAALTPEDMHFRFFATVRQLPHSQLARMTQIDYDREMGLVALVDDESCERRERMLGMVQAIADPDNVNAEFAIAVRSNIQGHGLGGILLGRIIDYSRGKGTTRLVGEILRENIRMVALARDCGFRIDATSESEVVRATLELEPGSG</sequence>
<keyword evidence="2 4" id="KW-0547">Nucleotide-binding</keyword>
<keyword evidence="1" id="KW-0436">Ligase</keyword>
<dbReference type="InterPro" id="IPR032875">
    <property type="entry name" value="Succ_CoA_lig_flav_dom"/>
</dbReference>
<evidence type="ECO:0000313" key="8">
    <source>
        <dbReference type="Proteomes" id="UP000604737"/>
    </source>
</evidence>
<dbReference type="SMART" id="SM00881">
    <property type="entry name" value="CoA_binding"/>
    <property type="match status" value="1"/>
</dbReference>
<evidence type="ECO:0000256" key="4">
    <source>
        <dbReference type="PROSITE-ProRule" id="PRU00409"/>
    </source>
</evidence>
<dbReference type="RefSeq" id="WP_189460227.1">
    <property type="nucleotide sequence ID" value="NZ_BMYO01000005.1"/>
</dbReference>
<dbReference type="Pfam" id="PF13607">
    <property type="entry name" value="Succ_CoA_lig"/>
    <property type="match status" value="1"/>
</dbReference>
<protein>
    <submittedName>
        <fullName evidence="7">GCN5 family N-acetyltransferase</fullName>
    </submittedName>
</protein>
<dbReference type="InterPro" id="IPR051538">
    <property type="entry name" value="Acyl-CoA_Synth/Transferase"/>
</dbReference>
<dbReference type="InterPro" id="IPR016181">
    <property type="entry name" value="Acyl_CoA_acyltransferase"/>
</dbReference>
<dbReference type="Gene3D" id="3.40.630.30">
    <property type="match status" value="1"/>
</dbReference>
<dbReference type="PROSITE" id="PS51186">
    <property type="entry name" value="GNAT"/>
    <property type="match status" value="1"/>
</dbReference>
<dbReference type="InterPro" id="IPR043938">
    <property type="entry name" value="Ligase_CoA_dom"/>
</dbReference>
<feature type="domain" description="N-acetyltransferase" evidence="6">
    <location>
        <begin position="732"/>
        <end position="890"/>
    </location>
</feature>
<dbReference type="Pfam" id="PF19045">
    <property type="entry name" value="Ligase_CoA_2"/>
    <property type="match status" value="1"/>
</dbReference>
<comment type="caution">
    <text evidence="7">The sequence shown here is derived from an EMBL/GenBank/DDBJ whole genome shotgun (WGS) entry which is preliminary data.</text>
</comment>
<dbReference type="InterPro" id="IPR016102">
    <property type="entry name" value="Succinyl-CoA_synth-like"/>
</dbReference>
<keyword evidence="8" id="KW-1185">Reference proteome</keyword>
<evidence type="ECO:0000256" key="3">
    <source>
        <dbReference type="ARBA" id="ARBA00022840"/>
    </source>
</evidence>
<proteinExistence type="predicted"/>
<gene>
    <name evidence="7" type="ORF">GCM10007350_19170</name>
</gene>
<dbReference type="InterPro" id="IPR013815">
    <property type="entry name" value="ATP_grasp_subdomain_1"/>
</dbReference>
<dbReference type="Pfam" id="PF00583">
    <property type="entry name" value="Acetyltransf_1"/>
    <property type="match status" value="1"/>
</dbReference>
<feature type="domain" description="ATP-grasp" evidence="5">
    <location>
        <begin position="497"/>
        <end position="718"/>
    </location>
</feature>
<dbReference type="Gene3D" id="3.30.1490.20">
    <property type="entry name" value="ATP-grasp fold, A domain"/>
    <property type="match status" value="1"/>
</dbReference>
<evidence type="ECO:0000256" key="1">
    <source>
        <dbReference type="ARBA" id="ARBA00022598"/>
    </source>
</evidence>
<dbReference type="SUPFAM" id="SSF51735">
    <property type="entry name" value="NAD(P)-binding Rossmann-fold domains"/>
    <property type="match status" value="1"/>
</dbReference>
<evidence type="ECO:0000313" key="7">
    <source>
        <dbReference type="EMBL" id="GHD62849.1"/>
    </source>
</evidence>
<dbReference type="SUPFAM" id="SSF55729">
    <property type="entry name" value="Acyl-CoA N-acyltransferases (Nat)"/>
    <property type="match status" value="1"/>
</dbReference>
<dbReference type="InterPro" id="IPR036291">
    <property type="entry name" value="NAD(P)-bd_dom_sf"/>
</dbReference>
<dbReference type="EMBL" id="BMYO01000005">
    <property type="protein sequence ID" value="GHD62849.1"/>
    <property type="molecule type" value="Genomic_DNA"/>
</dbReference>
<dbReference type="Gene3D" id="3.40.50.261">
    <property type="entry name" value="Succinyl-CoA synthetase domains"/>
    <property type="match status" value="2"/>
</dbReference>
<reference evidence="8" key="1">
    <citation type="journal article" date="2019" name="Int. J. Syst. Evol. Microbiol.">
        <title>The Global Catalogue of Microorganisms (GCM) 10K type strain sequencing project: providing services to taxonomists for standard genome sequencing and annotation.</title>
        <authorList>
            <consortium name="The Broad Institute Genomics Platform"/>
            <consortium name="The Broad Institute Genome Sequencing Center for Infectious Disease"/>
            <person name="Wu L."/>
            <person name="Ma J."/>
        </authorList>
    </citation>
    <scope>NUCLEOTIDE SEQUENCE [LARGE SCALE GENOMIC DNA]</scope>
    <source>
        <strain evidence="8">KCTC 23701</strain>
    </source>
</reference>
<evidence type="ECO:0000259" key="6">
    <source>
        <dbReference type="PROSITE" id="PS51186"/>
    </source>
</evidence>
<dbReference type="Pfam" id="PF13380">
    <property type="entry name" value="CoA_binding_2"/>
    <property type="match status" value="1"/>
</dbReference>
<dbReference type="PROSITE" id="PS50975">
    <property type="entry name" value="ATP_GRASP"/>
    <property type="match status" value="1"/>
</dbReference>
<dbReference type="InterPro" id="IPR000182">
    <property type="entry name" value="GNAT_dom"/>
</dbReference>
<dbReference type="Proteomes" id="UP000604737">
    <property type="component" value="Unassembled WGS sequence"/>
</dbReference>
<dbReference type="InterPro" id="IPR003781">
    <property type="entry name" value="CoA-bd"/>
</dbReference>
<dbReference type="PANTHER" id="PTHR43334">
    <property type="entry name" value="ACETATE--COA LIGASE [ADP-FORMING]"/>
    <property type="match status" value="1"/>
</dbReference>
<dbReference type="PANTHER" id="PTHR43334:SF1">
    <property type="entry name" value="3-HYDROXYPROPIONATE--COA LIGASE [ADP-FORMING]"/>
    <property type="match status" value="1"/>
</dbReference>
<dbReference type="Pfam" id="PF13549">
    <property type="entry name" value="ATP-grasp_5"/>
    <property type="match status" value="1"/>
</dbReference>